<accession>A0A816J4W3</accession>
<reference evidence="1" key="1">
    <citation type="submission" date="2021-01" db="EMBL/GenBank/DDBJ databases">
        <authorList>
            <consortium name="Genoscope - CEA"/>
            <person name="William W."/>
        </authorList>
    </citation>
    <scope>NUCLEOTIDE SEQUENCE</scope>
</reference>
<proteinExistence type="predicted"/>
<gene>
    <name evidence="1" type="ORF">DARMORV10_C09P60120.1</name>
</gene>
<organism evidence="1">
    <name type="scientific">Brassica napus</name>
    <name type="common">Rape</name>
    <dbReference type="NCBI Taxonomy" id="3708"/>
    <lineage>
        <taxon>Eukaryota</taxon>
        <taxon>Viridiplantae</taxon>
        <taxon>Streptophyta</taxon>
        <taxon>Embryophyta</taxon>
        <taxon>Tracheophyta</taxon>
        <taxon>Spermatophyta</taxon>
        <taxon>Magnoliopsida</taxon>
        <taxon>eudicotyledons</taxon>
        <taxon>Gunneridae</taxon>
        <taxon>Pentapetalae</taxon>
        <taxon>rosids</taxon>
        <taxon>malvids</taxon>
        <taxon>Brassicales</taxon>
        <taxon>Brassicaceae</taxon>
        <taxon>Brassiceae</taxon>
        <taxon>Brassica</taxon>
    </lineage>
</organism>
<evidence type="ECO:0000313" key="1">
    <source>
        <dbReference type="EMBL" id="CAF1781871.1"/>
    </source>
</evidence>
<dbReference type="Proteomes" id="UP001295469">
    <property type="component" value="Chromosome C09"/>
</dbReference>
<name>A0A816J4W3_BRANA</name>
<dbReference type="EMBL" id="HG994373">
    <property type="protein sequence ID" value="CAF1781871.1"/>
    <property type="molecule type" value="Genomic_DNA"/>
</dbReference>
<protein>
    <submittedName>
        <fullName evidence="1">(rape) hypothetical protein</fullName>
    </submittedName>
</protein>
<sequence length="81" mass="9221">MRDLQLMECMFSVGDLQNISPDNMKEVQLPERKFIFGEETAVGERVKDEGKESKIPQPEPVVVIESISKSESGFDDFQVEE</sequence>
<dbReference type="AlphaFoldDB" id="A0A816J4W3"/>